<accession>A0A3E0J7V2</accession>
<name>A0A3E0J7V2_9BACI</name>
<evidence type="ECO:0000256" key="1">
    <source>
        <dbReference type="SAM" id="Phobius"/>
    </source>
</evidence>
<dbReference type="Proteomes" id="UP000256305">
    <property type="component" value="Unassembled WGS sequence"/>
</dbReference>
<evidence type="ECO:0000313" key="3">
    <source>
        <dbReference type="Proteomes" id="UP000256305"/>
    </source>
</evidence>
<reference evidence="2 3" key="1">
    <citation type="submission" date="2018-08" db="EMBL/GenBank/DDBJ databases">
        <title>Genome sequence of Halobacillus trueperi KCTC 3686.</title>
        <authorList>
            <person name="Cho K.H."/>
            <person name="Kwak M.-J."/>
            <person name="Kim B.-Y."/>
            <person name="Chun J."/>
        </authorList>
    </citation>
    <scope>NUCLEOTIDE SEQUENCE [LARGE SCALE GENOMIC DNA]</scope>
    <source>
        <strain evidence="2 3">KCTC 3686</strain>
    </source>
</reference>
<keyword evidence="1" id="KW-0812">Transmembrane</keyword>
<evidence type="ECO:0000313" key="2">
    <source>
        <dbReference type="EMBL" id="REJ09038.1"/>
    </source>
</evidence>
<organism evidence="2 3">
    <name type="scientific">Halobacillus trueperi</name>
    <dbReference type="NCBI Taxonomy" id="156205"/>
    <lineage>
        <taxon>Bacteria</taxon>
        <taxon>Bacillati</taxon>
        <taxon>Bacillota</taxon>
        <taxon>Bacilli</taxon>
        <taxon>Bacillales</taxon>
        <taxon>Bacillaceae</taxon>
        <taxon>Halobacillus</taxon>
    </lineage>
</organism>
<keyword evidence="1" id="KW-0472">Membrane</keyword>
<dbReference type="EMBL" id="QUAE01000008">
    <property type="protein sequence ID" value="REJ09038.1"/>
    <property type="molecule type" value="Genomic_DNA"/>
</dbReference>
<gene>
    <name evidence="2" type="ORF">DYE48_11710</name>
</gene>
<keyword evidence="1" id="KW-1133">Transmembrane helix</keyword>
<feature type="transmembrane region" description="Helical" evidence="1">
    <location>
        <begin position="12"/>
        <end position="33"/>
    </location>
</feature>
<feature type="transmembrane region" description="Helical" evidence="1">
    <location>
        <begin position="39"/>
        <end position="62"/>
    </location>
</feature>
<dbReference type="AlphaFoldDB" id="A0A3E0J7V2"/>
<sequence length="256" mass="29748">MKARKISKDIVSLTALFSAILFFLLILSGLFSILTREVITVQSLFETLVAGTVTGVFTYFVWKATKQSADIQASMFEEQIRAVEEQKHKQTLIRIQMLNGFNKTLGSIERGVPTLYKQLVTISHLEKSIGQVDKLNKDYFLFHYGSLVDDVIKWVDEYDYYFNNLYIIELIREDYDKIRSIDDSIRVIHTRLVKPYFDFQEGKIDFSSLLITIGRTQVSINHQIPIDQPVPIEQPWSSIIRELQEKWNATKDMLKP</sequence>
<comment type="caution">
    <text evidence="2">The sequence shown here is derived from an EMBL/GenBank/DDBJ whole genome shotgun (WGS) entry which is preliminary data.</text>
</comment>
<proteinExistence type="predicted"/>
<protein>
    <submittedName>
        <fullName evidence="2">Uncharacterized protein</fullName>
    </submittedName>
</protein>
<dbReference type="RefSeq" id="WP_115823794.1">
    <property type="nucleotide sequence ID" value="NZ_QUAE01000008.1"/>
</dbReference>
<keyword evidence="3" id="KW-1185">Reference proteome</keyword>